<feature type="non-terminal residue" evidence="1">
    <location>
        <position position="1"/>
    </location>
</feature>
<gene>
    <name evidence="1" type="ORF">B1P95_21225</name>
</gene>
<dbReference type="EMBL" id="MVGJ01001082">
    <property type="protein sequence ID" value="OOL59888.1"/>
    <property type="molecule type" value="Genomic_DNA"/>
</dbReference>
<reference evidence="1 2" key="1">
    <citation type="submission" date="2017-02" db="EMBL/GenBank/DDBJ databases">
        <title>Clonality and virulence of isolates of VRE in Hematopoietic Stem Cell Transplanted (HSCT) patients.</title>
        <authorList>
            <person name="Marchi A.P."/>
            <person name="Martins R.C."/>
            <person name="Marie S.K."/>
            <person name="Levin A.S."/>
            <person name="Costa S.F."/>
        </authorList>
    </citation>
    <scope>NUCLEOTIDE SEQUENCE [LARGE SCALE GENOMIC DNA]</scope>
    <source>
        <strain evidence="1 2">LIM1759</strain>
    </source>
</reference>
<accession>A0A1S8IXK0</accession>
<sequence length="71" mass="8024">KWLNKKYSNVTGFDKVPENGRTGWPTIYGLIEGLQVELGITNLVANFGPTTEKMYDNQVTPKWGKNLPKNI</sequence>
<comment type="caution">
    <text evidence="1">The sequence shown here is derived from an EMBL/GenBank/DDBJ whole genome shotgun (WGS) entry which is preliminary data.</text>
</comment>
<dbReference type="Proteomes" id="UP000191171">
    <property type="component" value="Unassembled WGS sequence"/>
</dbReference>
<evidence type="ECO:0000313" key="1">
    <source>
        <dbReference type="EMBL" id="OOL59888.1"/>
    </source>
</evidence>
<name>A0A1S8IXK0_ENTFC</name>
<evidence type="ECO:0000313" key="2">
    <source>
        <dbReference type="Proteomes" id="UP000191171"/>
    </source>
</evidence>
<dbReference type="AlphaFoldDB" id="A0A1S8IXK0"/>
<protein>
    <submittedName>
        <fullName evidence="1">Uncharacterized protein</fullName>
    </submittedName>
</protein>
<proteinExistence type="predicted"/>
<feature type="non-terminal residue" evidence="1">
    <location>
        <position position="71"/>
    </location>
</feature>
<organism evidence="1 2">
    <name type="scientific">Enterococcus faecium</name>
    <name type="common">Streptococcus faecium</name>
    <dbReference type="NCBI Taxonomy" id="1352"/>
    <lineage>
        <taxon>Bacteria</taxon>
        <taxon>Bacillati</taxon>
        <taxon>Bacillota</taxon>
        <taxon>Bacilli</taxon>
        <taxon>Lactobacillales</taxon>
        <taxon>Enterococcaceae</taxon>
        <taxon>Enterococcus</taxon>
    </lineage>
</organism>